<gene>
    <name evidence="1" type="ORF">FKV24_017730</name>
</gene>
<sequence>MSVAGTIKAFVVWTAILALAIANGGLREAVLVPALGPVAGLVASGLLLSCLILLVAYLTLPWIGARANGTLLRIGLGWLALTLAFEFSFGLLRGKSLAAILDAYTFSGGNLWLVVLAVTALAPWLAARLRRWP</sequence>
<dbReference type="AlphaFoldDB" id="A0A507ZZ52"/>
<proteinExistence type="predicted"/>
<dbReference type="Proteomes" id="UP000320431">
    <property type="component" value="Unassembled WGS sequence"/>
</dbReference>
<evidence type="ECO:0000313" key="1">
    <source>
        <dbReference type="EMBL" id="KAB8163924.1"/>
    </source>
</evidence>
<protein>
    <submittedName>
        <fullName evidence="1">Uncharacterized protein</fullName>
    </submittedName>
</protein>
<dbReference type="RefSeq" id="WP_141483336.1">
    <property type="nucleotide sequence ID" value="NZ_VICD02000317.1"/>
</dbReference>
<dbReference type="EMBL" id="VICD02000317">
    <property type="protein sequence ID" value="KAB8163924.1"/>
    <property type="molecule type" value="Genomic_DNA"/>
</dbReference>
<comment type="caution">
    <text evidence="1">The sequence shown here is derived from an EMBL/GenBank/DDBJ whole genome shotgun (WGS) entry which is preliminary data.</text>
</comment>
<name>A0A507ZZ52_9GAMM</name>
<evidence type="ECO:0000313" key="2">
    <source>
        <dbReference type="Proteomes" id="UP000320431"/>
    </source>
</evidence>
<reference evidence="1 2" key="1">
    <citation type="submission" date="2019-10" db="EMBL/GenBank/DDBJ databases">
        <title>Lysobacter alkalisoli sp. nov., isolated from saline-alkaline soil.</title>
        <authorList>
            <person name="Sun J.-Q."/>
        </authorList>
    </citation>
    <scope>NUCLEOTIDE SEQUENCE [LARGE SCALE GENOMIC DNA]</scope>
    <source>
        <strain evidence="1 2">KCTC 42381</strain>
    </source>
</reference>
<accession>A0A507ZZ52</accession>
<organism evidence="1 2">
    <name type="scientific">Marilutibacter maris</name>
    <dbReference type="NCBI Taxonomy" id="1605891"/>
    <lineage>
        <taxon>Bacteria</taxon>
        <taxon>Pseudomonadati</taxon>
        <taxon>Pseudomonadota</taxon>
        <taxon>Gammaproteobacteria</taxon>
        <taxon>Lysobacterales</taxon>
        <taxon>Lysobacteraceae</taxon>
        <taxon>Marilutibacter</taxon>
    </lineage>
</organism>